<evidence type="ECO:0000313" key="7">
    <source>
        <dbReference type="EMBL" id="MBM3331316.1"/>
    </source>
</evidence>
<dbReference type="PROSITE" id="PS51085">
    <property type="entry name" value="2FE2S_FER_2"/>
    <property type="match status" value="1"/>
</dbReference>
<dbReference type="Pfam" id="PF13187">
    <property type="entry name" value="Fer4_9"/>
    <property type="match status" value="1"/>
</dbReference>
<keyword evidence="3" id="KW-0411">Iron-sulfur</keyword>
<evidence type="ECO:0000313" key="8">
    <source>
        <dbReference type="Proteomes" id="UP000779900"/>
    </source>
</evidence>
<accession>A0A938BPM7</accession>
<dbReference type="SUPFAM" id="SSF54292">
    <property type="entry name" value="2Fe-2S ferredoxin-like"/>
    <property type="match status" value="1"/>
</dbReference>
<dbReference type="PROSITE" id="PS51379">
    <property type="entry name" value="4FE4S_FER_2"/>
    <property type="match status" value="2"/>
</dbReference>
<dbReference type="EMBL" id="VGIR01000025">
    <property type="protein sequence ID" value="MBM3331316.1"/>
    <property type="molecule type" value="Genomic_DNA"/>
</dbReference>
<protein>
    <submittedName>
        <fullName evidence="7">4Fe-4S dicluster domain-containing protein</fullName>
    </submittedName>
</protein>
<comment type="caution">
    <text evidence="7">The sequence shown here is derived from an EMBL/GenBank/DDBJ whole genome shotgun (WGS) entry which is preliminary data.</text>
</comment>
<dbReference type="InterPro" id="IPR036010">
    <property type="entry name" value="2Fe-2S_ferredoxin-like_sf"/>
</dbReference>
<feature type="domain" description="4Fe-4S ferredoxin-type" evidence="6">
    <location>
        <begin position="129"/>
        <end position="160"/>
    </location>
</feature>
<dbReference type="PROSITE" id="PS00197">
    <property type="entry name" value="2FE2S_FER_1"/>
    <property type="match status" value="1"/>
</dbReference>
<organism evidence="7 8">
    <name type="scientific">candidate division WOR-3 bacterium</name>
    <dbReference type="NCBI Taxonomy" id="2052148"/>
    <lineage>
        <taxon>Bacteria</taxon>
        <taxon>Bacteria division WOR-3</taxon>
    </lineage>
</organism>
<dbReference type="InterPro" id="IPR017900">
    <property type="entry name" value="4Fe4S_Fe_S_CS"/>
</dbReference>
<sequence length="257" mass="28212">MAQVKGQKAKVKGQKAAASSAPSPQPPTPDPSSLITIYVMGEAYVVPKDLTIMKAMEYAGFRFIRGCGCRGGFCGACGTVFRTKDSYKLKVGLACQTVVTDGMYLTQIPFYPANKKEYDIAKEPANTQVLVRFYPEVMRCISCNSCTKICPQDIDVMGYINAAIRGDIEKVADMSFDCIMCGLCATRCPAEIVHYHVGLLARRLYGAKVAKKSAHLAERMKEIKAGKFEPGLDKLCGMDEKELSALFYDPKVRDVEP</sequence>
<evidence type="ECO:0000256" key="2">
    <source>
        <dbReference type="ARBA" id="ARBA00023004"/>
    </source>
</evidence>
<evidence type="ECO:0000259" key="5">
    <source>
        <dbReference type="PROSITE" id="PS51085"/>
    </source>
</evidence>
<reference evidence="7" key="1">
    <citation type="submission" date="2019-03" db="EMBL/GenBank/DDBJ databases">
        <title>Lake Tanganyika Metagenome-Assembled Genomes (MAGs).</title>
        <authorList>
            <person name="Tran P."/>
        </authorList>
    </citation>
    <scope>NUCLEOTIDE SEQUENCE</scope>
    <source>
        <strain evidence="7">K_DeepCast_150m_m2_040</strain>
    </source>
</reference>
<dbReference type="InterPro" id="IPR001041">
    <property type="entry name" value="2Fe-2S_ferredoxin-type"/>
</dbReference>
<feature type="domain" description="2Fe-2S ferredoxin-type" evidence="5">
    <location>
        <begin position="33"/>
        <end position="111"/>
    </location>
</feature>
<proteinExistence type="predicted"/>
<name>A0A938BPM7_UNCW3</name>
<evidence type="ECO:0000259" key="6">
    <source>
        <dbReference type="PROSITE" id="PS51379"/>
    </source>
</evidence>
<dbReference type="PROSITE" id="PS00198">
    <property type="entry name" value="4FE4S_FER_1"/>
    <property type="match status" value="1"/>
</dbReference>
<dbReference type="InterPro" id="IPR006058">
    <property type="entry name" value="2Fe2S_fd_BS"/>
</dbReference>
<dbReference type="AlphaFoldDB" id="A0A938BPM7"/>
<feature type="domain" description="4Fe-4S ferredoxin-type" evidence="6">
    <location>
        <begin position="168"/>
        <end position="198"/>
    </location>
</feature>
<evidence type="ECO:0000256" key="1">
    <source>
        <dbReference type="ARBA" id="ARBA00022723"/>
    </source>
</evidence>
<dbReference type="Gene3D" id="3.30.70.20">
    <property type="match status" value="1"/>
</dbReference>
<keyword evidence="2" id="KW-0408">Iron</keyword>
<dbReference type="GO" id="GO:0046872">
    <property type="term" value="F:metal ion binding"/>
    <property type="evidence" value="ECO:0007669"/>
    <property type="project" value="UniProtKB-KW"/>
</dbReference>
<dbReference type="GO" id="GO:0051537">
    <property type="term" value="F:2 iron, 2 sulfur cluster binding"/>
    <property type="evidence" value="ECO:0007669"/>
    <property type="project" value="InterPro"/>
</dbReference>
<evidence type="ECO:0000256" key="4">
    <source>
        <dbReference type="SAM" id="MobiDB-lite"/>
    </source>
</evidence>
<feature type="region of interest" description="Disordered" evidence="4">
    <location>
        <begin position="1"/>
        <end position="30"/>
    </location>
</feature>
<dbReference type="InterPro" id="IPR017896">
    <property type="entry name" value="4Fe4S_Fe-S-bd"/>
</dbReference>
<keyword evidence="1" id="KW-0479">Metal-binding</keyword>
<gene>
    <name evidence="7" type="ORF">FJY68_05610</name>
</gene>
<evidence type="ECO:0000256" key="3">
    <source>
        <dbReference type="ARBA" id="ARBA00023014"/>
    </source>
</evidence>
<dbReference type="Proteomes" id="UP000779900">
    <property type="component" value="Unassembled WGS sequence"/>
</dbReference>
<dbReference type="SUPFAM" id="SSF46548">
    <property type="entry name" value="alpha-helical ferredoxin"/>
    <property type="match status" value="1"/>
</dbReference>